<dbReference type="EMBL" id="AOLS01000102">
    <property type="protein sequence ID" value="EMA11811.1"/>
    <property type="molecule type" value="Genomic_DNA"/>
</dbReference>
<gene>
    <name evidence="2" type="ORF">C435_18099</name>
</gene>
<name>M0JS59_9EURY</name>
<sequence>MLISANNPVFIWNVVYIQQFSIREDLTVTVPIYFFKELITIIKISIFALLHTFIIFRYHI</sequence>
<feature type="transmembrane region" description="Helical" evidence="1">
    <location>
        <begin position="38"/>
        <end position="56"/>
    </location>
</feature>
<protein>
    <submittedName>
        <fullName evidence="2">Uncharacterized protein</fullName>
    </submittedName>
</protein>
<accession>M0JS59</accession>
<keyword evidence="1" id="KW-0472">Membrane</keyword>
<evidence type="ECO:0000313" key="3">
    <source>
        <dbReference type="Proteomes" id="UP000011687"/>
    </source>
</evidence>
<proteinExistence type="predicted"/>
<evidence type="ECO:0000256" key="1">
    <source>
        <dbReference type="SAM" id="Phobius"/>
    </source>
</evidence>
<keyword evidence="1" id="KW-1133">Transmembrane helix</keyword>
<evidence type="ECO:0000313" key="2">
    <source>
        <dbReference type="EMBL" id="EMA11811.1"/>
    </source>
</evidence>
<keyword evidence="3" id="KW-1185">Reference proteome</keyword>
<organism evidence="2 3">
    <name type="scientific">Haloarcula marismortui ATCC 33799</name>
    <dbReference type="NCBI Taxonomy" id="662475"/>
    <lineage>
        <taxon>Archaea</taxon>
        <taxon>Methanobacteriati</taxon>
        <taxon>Methanobacteriota</taxon>
        <taxon>Stenosarchaea group</taxon>
        <taxon>Halobacteria</taxon>
        <taxon>Halobacteriales</taxon>
        <taxon>Haloarculaceae</taxon>
        <taxon>Haloarcula</taxon>
    </lineage>
</organism>
<comment type="caution">
    <text evidence="2">The sequence shown here is derived from an EMBL/GenBank/DDBJ whole genome shotgun (WGS) entry which is preliminary data.</text>
</comment>
<keyword evidence="1" id="KW-0812">Transmembrane</keyword>
<dbReference type="Proteomes" id="UP000011687">
    <property type="component" value="Unassembled WGS sequence"/>
</dbReference>
<reference evidence="2 3" key="1">
    <citation type="journal article" date="2014" name="PLoS Genet.">
        <title>Phylogenetically driven sequencing of extremely halophilic archaea reveals strategies for static and dynamic osmo-response.</title>
        <authorList>
            <person name="Becker E.A."/>
            <person name="Seitzer P.M."/>
            <person name="Tritt A."/>
            <person name="Larsen D."/>
            <person name="Krusor M."/>
            <person name="Yao A.I."/>
            <person name="Wu D."/>
            <person name="Madern D."/>
            <person name="Eisen J.A."/>
            <person name="Darling A.E."/>
            <person name="Facciotti M.T."/>
        </authorList>
    </citation>
    <scope>NUCLEOTIDE SEQUENCE [LARGE SCALE GENOMIC DNA]</scope>
    <source>
        <strain evidence="2 3">ATCC 33799</strain>
    </source>
</reference>
<dbReference type="AlphaFoldDB" id="M0JS59"/>